<keyword evidence="1" id="KW-1133">Transmembrane helix</keyword>
<keyword evidence="1" id="KW-0812">Transmembrane</keyword>
<comment type="caution">
    <text evidence="2">The sequence shown here is derived from an EMBL/GenBank/DDBJ whole genome shotgun (WGS) entry which is preliminary data.</text>
</comment>
<dbReference type="AlphaFoldDB" id="A0A4Z0BI68"/>
<sequence length="123" mass="12634">MSFSTIAVVTAVAAILLGLAWLFAGGLLLRRWGIEPSPTGLLIGRRIGCIYLGLAALLLMVRATSAPEARWGIAAGFAVALSLLALIGIFELIAKRAKPGILSSVALEALLAAGFISSMAVTS</sequence>
<feature type="transmembrane region" description="Helical" evidence="1">
    <location>
        <begin position="6"/>
        <end position="29"/>
    </location>
</feature>
<proteinExistence type="predicted"/>
<name>A0A4Z0BI68_9BURK</name>
<evidence type="ECO:0000256" key="1">
    <source>
        <dbReference type="SAM" id="Phobius"/>
    </source>
</evidence>
<keyword evidence="1" id="KW-0472">Membrane</keyword>
<keyword evidence="3" id="KW-1185">Reference proteome</keyword>
<accession>A0A4Z0BI68</accession>
<feature type="transmembrane region" description="Helical" evidence="1">
    <location>
        <begin position="73"/>
        <end position="94"/>
    </location>
</feature>
<dbReference type="EMBL" id="SMLL01000005">
    <property type="protein sequence ID" value="TFY98470.1"/>
    <property type="molecule type" value="Genomic_DNA"/>
</dbReference>
<dbReference type="Proteomes" id="UP000297564">
    <property type="component" value="Unassembled WGS sequence"/>
</dbReference>
<organism evidence="2 3">
    <name type="scientific">Ramlibacter rhizophilus</name>
    <dbReference type="NCBI Taxonomy" id="1781167"/>
    <lineage>
        <taxon>Bacteria</taxon>
        <taxon>Pseudomonadati</taxon>
        <taxon>Pseudomonadota</taxon>
        <taxon>Betaproteobacteria</taxon>
        <taxon>Burkholderiales</taxon>
        <taxon>Comamonadaceae</taxon>
        <taxon>Ramlibacter</taxon>
    </lineage>
</organism>
<dbReference type="RefSeq" id="WP_135285621.1">
    <property type="nucleotide sequence ID" value="NZ_SMLL01000005.1"/>
</dbReference>
<evidence type="ECO:0000313" key="3">
    <source>
        <dbReference type="Proteomes" id="UP000297564"/>
    </source>
</evidence>
<protein>
    <recommendedName>
        <fullName evidence="4">DUF4345 domain-containing protein</fullName>
    </recommendedName>
</protein>
<evidence type="ECO:0008006" key="4">
    <source>
        <dbReference type="Google" id="ProtNLM"/>
    </source>
</evidence>
<feature type="transmembrane region" description="Helical" evidence="1">
    <location>
        <begin position="101"/>
        <end position="121"/>
    </location>
</feature>
<evidence type="ECO:0000313" key="2">
    <source>
        <dbReference type="EMBL" id="TFY98470.1"/>
    </source>
</evidence>
<reference evidence="2 3" key="1">
    <citation type="submission" date="2019-03" db="EMBL/GenBank/DDBJ databases">
        <title>Ramlibacter rhizophilus CCTCC AB2015357, whole genome shotgun sequence.</title>
        <authorList>
            <person name="Zhang X."/>
            <person name="Feng G."/>
            <person name="Zhu H."/>
        </authorList>
    </citation>
    <scope>NUCLEOTIDE SEQUENCE [LARGE SCALE GENOMIC DNA]</scope>
    <source>
        <strain evidence="2 3">CCTCC AB2015357</strain>
    </source>
</reference>
<dbReference type="OrthoDB" id="7916074at2"/>
<feature type="transmembrane region" description="Helical" evidence="1">
    <location>
        <begin position="41"/>
        <end position="61"/>
    </location>
</feature>
<gene>
    <name evidence="2" type="ORF">EZ242_13070</name>
</gene>